<protein>
    <submittedName>
        <fullName evidence="1">Minor structural protein</fullName>
    </submittedName>
</protein>
<organism evidence="1">
    <name type="scientific">Siphoviridae sp. ct2vX3</name>
    <dbReference type="NCBI Taxonomy" id="2825318"/>
    <lineage>
        <taxon>Viruses</taxon>
        <taxon>Duplodnaviria</taxon>
        <taxon>Heunggongvirae</taxon>
        <taxon>Uroviricota</taxon>
        <taxon>Caudoviricetes</taxon>
    </lineage>
</organism>
<sequence length="72" mass="8512">MVYKYYNYTTNSGKTDKDDIEYLHVSTSPWTDNGNLEVQYTDNFDKVRSISAKQSNRFNILQTIAETFECWL</sequence>
<proteinExistence type="predicted"/>
<dbReference type="EMBL" id="BK015535">
    <property type="protein sequence ID" value="DAE11581.1"/>
    <property type="molecule type" value="Genomic_DNA"/>
</dbReference>
<accession>A0A8S5PYV5</accession>
<name>A0A8S5PYV5_9CAUD</name>
<reference evidence="1" key="1">
    <citation type="journal article" date="2021" name="Proc. Natl. Acad. Sci. U.S.A.">
        <title>A Catalog of Tens of Thousands of Viruses from Human Metagenomes Reveals Hidden Associations with Chronic Diseases.</title>
        <authorList>
            <person name="Tisza M.J."/>
            <person name="Buck C.B."/>
        </authorList>
    </citation>
    <scope>NUCLEOTIDE SEQUENCE</scope>
    <source>
        <strain evidence="1">Ct2vX3</strain>
    </source>
</reference>
<evidence type="ECO:0000313" key="1">
    <source>
        <dbReference type="EMBL" id="DAE11581.1"/>
    </source>
</evidence>